<comment type="caution">
    <text evidence="2">The sequence shown here is derived from an EMBL/GenBank/DDBJ whole genome shotgun (WGS) entry which is preliminary data.</text>
</comment>
<accession>A0AAI9TUL6</accession>
<reference evidence="2 3" key="1">
    <citation type="submission" date="2016-10" db="EMBL/GenBank/DDBJ databases">
        <title>The genome sequence of Colletotrichum fioriniae PJ7.</title>
        <authorList>
            <person name="Baroncelli R."/>
        </authorList>
    </citation>
    <scope>NUCLEOTIDE SEQUENCE [LARGE SCALE GENOMIC DNA]</scope>
    <source>
        <strain evidence="2">Col 31</strain>
    </source>
</reference>
<protein>
    <submittedName>
        <fullName evidence="2">Uncharacterized protein</fullName>
    </submittedName>
</protein>
<dbReference type="Proteomes" id="UP001239795">
    <property type="component" value="Unassembled WGS sequence"/>
</dbReference>
<name>A0AAI9TUL6_9PEZI</name>
<dbReference type="AlphaFoldDB" id="A0AAI9TUL6"/>
<feature type="compositionally biased region" description="Polar residues" evidence="1">
    <location>
        <begin position="88"/>
        <end position="98"/>
    </location>
</feature>
<gene>
    <name evidence="2" type="ORF">CMEL01_10227</name>
</gene>
<dbReference type="EMBL" id="MLGG01000090">
    <property type="protein sequence ID" value="KAK1445984.1"/>
    <property type="molecule type" value="Genomic_DNA"/>
</dbReference>
<evidence type="ECO:0000313" key="3">
    <source>
        <dbReference type="Proteomes" id="UP001239795"/>
    </source>
</evidence>
<keyword evidence="3" id="KW-1185">Reference proteome</keyword>
<feature type="compositionally biased region" description="Low complexity" evidence="1">
    <location>
        <begin position="71"/>
        <end position="80"/>
    </location>
</feature>
<feature type="region of interest" description="Disordered" evidence="1">
    <location>
        <begin position="138"/>
        <end position="169"/>
    </location>
</feature>
<proteinExistence type="predicted"/>
<evidence type="ECO:0000256" key="1">
    <source>
        <dbReference type="SAM" id="MobiDB-lite"/>
    </source>
</evidence>
<sequence length="169" mass="18088">MDLLHCRRLGVGGVWSMYKFLPSPSPPFQFNCSNDLAFFDVPRTSERSAHISHRTQAGPSLRRFAIHSTASPISTTSTSSEHLPFSGLHTSTESSQWVTTAPTTTAPSTATTQSPALAIDVISAQHQKEALPLKMVYFPRPSDGVHPPPGPPTAIAESSGPAGRPGTRE</sequence>
<organism evidence="2 3">
    <name type="scientific">Colletotrichum melonis</name>
    <dbReference type="NCBI Taxonomy" id="1209925"/>
    <lineage>
        <taxon>Eukaryota</taxon>
        <taxon>Fungi</taxon>
        <taxon>Dikarya</taxon>
        <taxon>Ascomycota</taxon>
        <taxon>Pezizomycotina</taxon>
        <taxon>Sordariomycetes</taxon>
        <taxon>Hypocreomycetidae</taxon>
        <taxon>Glomerellales</taxon>
        <taxon>Glomerellaceae</taxon>
        <taxon>Colletotrichum</taxon>
        <taxon>Colletotrichum acutatum species complex</taxon>
    </lineage>
</organism>
<feature type="compositionally biased region" description="Low complexity" evidence="1">
    <location>
        <begin position="99"/>
        <end position="112"/>
    </location>
</feature>
<feature type="region of interest" description="Disordered" evidence="1">
    <location>
        <begin position="71"/>
        <end position="112"/>
    </location>
</feature>
<evidence type="ECO:0000313" key="2">
    <source>
        <dbReference type="EMBL" id="KAK1445984.1"/>
    </source>
</evidence>